<protein>
    <submittedName>
        <fullName evidence="3">Flavin reductase (DIM6/NTAB) family NADH-FMN oxidoreductase RutF</fullName>
    </submittedName>
</protein>
<proteinExistence type="inferred from homology"/>
<dbReference type="Pfam" id="PF01613">
    <property type="entry name" value="Flavin_Reduct"/>
    <property type="match status" value="1"/>
</dbReference>
<evidence type="ECO:0000256" key="1">
    <source>
        <dbReference type="ARBA" id="ARBA00038054"/>
    </source>
</evidence>
<name>A0ABU0JRY4_HATLI</name>
<evidence type="ECO:0000259" key="2">
    <source>
        <dbReference type="Pfam" id="PF01613"/>
    </source>
</evidence>
<accession>A0ABU0JRY4</accession>
<evidence type="ECO:0000313" key="4">
    <source>
        <dbReference type="Proteomes" id="UP001224418"/>
    </source>
</evidence>
<sequence>MSSLNFTENLGETMDWLHTQGAFLTVKDGDTVNTMTISWGQIGYQWRKPVFMVLVRKSRYTYELLENAKEFTVSIPFSKNLKQALTICGTKSGKDIDKFKECGLSLKEGNKISTPIIENADMHYECKVVYSHPIDINMINDLEVKKLYEDGNYHTLYYGEIVDIYKTK</sequence>
<dbReference type="SUPFAM" id="SSF50475">
    <property type="entry name" value="FMN-binding split barrel"/>
    <property type="match status" value="1"/>
</dbReference>
<dbReference type="InterPro" id="IPR002563">
    <property type="entry name" value="Flavin_Rdtase-like_dom"/>
</dbReference>
<dbReference type="EMBL" id="JAUSWN010000012">
    <property type="protein sequence ID" value="MDQ0479852.1"/>
    <property type="molecule type" value="Genomic_DNA"/>
</dbReference>
<comment type="similarity">
    <text evidence="1">Belongs to the flavoredoxin family.</text>
</comment>
<comment type="caution">
    <text evidence="3">The sequence shown here is derived from an EMBL/GenBank/DDBJ whole genome shotgun (WGS) entry which is preliminary data.</text>
</comment>
<evidence type="ECO:0000313" key="3">
    <source>
        <dbReference type="EMBL" id="MDQ0479852.1"/>
    </source>
</evidence>
<dbReference type="InterPro" id="IPR052174">
    <property type="entry name" value="Flavoredoxin"/>
</dbReference>
<dbReference type="Proteomes" id="UP001224418">
    <property type="component" value="Unassembled WGS sequence"/>
</dbReference>
<dbReference type="RefSeq" id="WP_307355778.1">
    <property type="nucleotide sequence ID" value="NZ_BAAACJ010000037.1"/>
</dbReference>
<dbReference type="InterPro" id="IPR012349">
    <property type="entry name" value="Split_barrel_FMN-bd"/>
</dbReference>
<keyword evidence="4" id="KW-1185">Reference proteome</keyword>
<gene>
    <name evidence="3" type="ORF">QOZ93_001594</name>
</gene>
<dbReference type="Gene3D" id="2.30.110.10">
    <property type="entry name" value="Electron Transport, Fmn-binding Protein, Chain A"/>
    <property type="match status" value="1"/>
</dbReference>
<feature type="domain" description="Flavin reductase like" evidence="2">
    <location>
        <begin position="20"/>
        <end position="165"/>
    </location>
</feature>
<dbReference type="PANTHER" id="PTHR43567">
    <property type="entry name" value="FLAVOREDOXIN-RELATED-RELATED"/>
    <property type="match status" value="1"/>
</dbReference>
<organism evidence="3 4">
    <name type="scientific">Hathewaya limosa</name>
    <name type="common">Clostridium limosum</name>
    <dbReference type="NCBI Taxonomy" id="1536"/>
    <lineage>
        <taxon>Bacteria</taxon>
        <taxon>Bacillati</taxon>
        <taxon>Bacillota</taxon>
        <taxon>Clostridia</taxon>
        <taxon>Eubacteriales</taxon>
        <taxon>Clostridiaceae</taxon>
        <taxon>Hathewaya</taxon>
    </lineage>
</organism>
<reference evidence="3 4" key="1">
    <citation type="submission" date="2023-07" db="EMBL/GenBank/DDBJ databases">
        <title>Genomic Encyclopedia of Type Strains, Phase IV (KMG-IV): sequencing the most valuable type-strain genomes for metagenomic binning, comparative biology and taxonomic classification.</title>
        <authorList>
            <person name="Goeker M."/>
        </authorList>
    </citation>
    <scope>NUCLEOTIDE SEQUENCE [LARGE SCALE GENOMIC DNA]</scope>
    <source>
        <strain evidence="3 4">DSM 1400</strain>
    </source>
</reference>
<dbReference type="PANTHER" id="PTHR43567:SF5">
    <property type="entry name" value="HYPOTHETICAL CYTOSOLIC PROTEIN"/>
    <property type="match status" value="1"/>
</dbReference>